<name>A0AAD7ECK4_9AGAR</name>
<sequence length="237" mass="26349">MYQTRVIGDDPKAHKYGTTFVAPTYLLIFKLTMFSALFSRVLAVALLGSLLPNRVHGSVHYTPKDIHCPEDLHVSFVHNSYTYYADLVQFTNITDSFFDQSWYADTLTSNTTGADNVPGATRSGPFGGATYNETLTMYSKYSDAFSLSYHGKAFPFTPAKWPALTFGPYTETIRFESICGGRATFIDVLTYTCSDNPIAIYDAWYTIHMSTFEGLAAKIGAAVLAGDCPQKSHYYKD</sequence>
<proteinExistence type="predicted"/>
<reference evidence="2" key="1">
    <citation type="submission" date="2023-03" db="EMBL/GenBank/DDBJ databases">
        <title>Massive genome expansion in bonnet fungi (Mycena s.s.) driven by repeated elements and novel gene families across ecological guilds.</title>
        <authorList>
            <consortium name="Lawrence Berkeley National Laboratory"/>
            <person name="Harder C.B."/>
            <person name="Miyauchi S."/>
            <person name="Viragh M."/>
            <person name="Kuo A."/>
            <person name="Thoen E."/>
            <person name="Andreopoulos B."/>
            <person name="Lu D."/>
            <person name="Skrede I."/>
            <person name="Drula E."/>
            <person name="Henrissat B."/>
            <person name="Morin E."/>
            <person name="Kohler A."/>
            <person name="Barry K."/>
            <person name="LaButti K."/>
            <person name="Morin E."/>
            <person name="Salamov A."/>
            <person name="Lipzen A."/>
            <person name="Mereny Z."/>
            <person name="Hegedus B."/>
            <person name="Baldrian P."/>
            <person name="Stursova M."/>
            <person name="Weitz H."/>
            <person name="Taylor A."/>
            <person name="Grigoriev I.V."/>
            <person name="Nagy L.G."/>
            <person name="Martin F."/>
            <person name="Kauserud H."/>
        </authorList>
    </citation>
    <scope>NUCLEOTIDE SEQUENCE</scope>
    <source>
        <strain evidence="2">CBHHK002</strain>
    </source>
</reference>
<keyword evidence="1" id="KW-0812">Transmembrane</keyword>
<organism evidence="2 3">
    <name type="scientific">Mycena albidolilacea</name>
    <dbReference type="NCBI Taxonomy" id="1033008"/>
    <lineage>
        <taxon>Eukaryota</taxon>
        <taxon>Fungi</taxon>
        <taxon>Dikarya</taxon>
        <taxon>Basidiomycota</taxon>
        <taxon>Agaricomycotina</taxon>
        <taxon>Agaricomycetes</taxon>
        <taxon>Agaricomycetidae</taxon>
        <taxon>Agaricales</taxon>
        <taxon>Marasmiineae</taxon>
        <taxon>Mycenaceae</taxon>
        <taxon>Mycena</taxon>
    </lineage>
</organism>
<keyword evidence="1" id="KW-1133">Transmembrane helix</keyword>
<comment type="caution">
    <text evidence="2">The sequence shown here is derived from an EMBL/GenBank/DDBJ whole genome shotgun (WGS) entry which is preliminary data.</text>
</comment>
<evidence type="ECO:0000313" key="2">
    <source>
        <dbReference type="EMBL" id="KAJ7312431.1"/>
    </source>
</evidence>
<dbReference type="AlphaFoldDB" id="A0AAD7ECK4"/>
<accession>A0AAD7ECK4</accession>
<dbReference type="Proteomes" id="UP001218218">
    <property type="component" value="Unassembled WGS sequence"/>
</dbReference>
<keyword evidence="3" id="KW-1185">Reference proteome</keyword>
<gene>
    <name evidence="2" type="ORF">DFH08DRAFT_1044468</name>
</gene>
<evidence type="ECO:0000256" key="1">
    <source>
        <dbReference type="SAM" id="Phobius"/>
    </source>
</evidence>
<evidence type="ECO:0000313" key="3">
    <source>
        <dbReference type="Proteomes" id="UP001218218"/>
    </source>
</evidence>
<dbReference type="EMBL" id="JARIHO010000072">
    <property type="protein sequence ID" value="KAJ7312431.1"/>
    <property type="molecule type" value="Genomic_DNA"/>
</dbReference>
<keyword evidence="1" id="KW-0472">Membrane</keyword>
<feature type="transmembrane region" description="Helical" evidence="1">
    <location>
        <begin position="25"/>
        <end position="51"/>
    </location>
</feature>
<protein>
    <submittedName>
        <fullName evidence="2">Uncharacterized protein</fullName>
    </submittedName>
</protein>